<organism evidence="2 3">
    <name type="scientific">Yeguia hominis</name>
    <dbReference type="NCBI Taxonomy" id="2763662"/>
    <lineage>
        <taxon>Bacteria</taxon>
        <taxon>Bacillati</taxon>
        <taxon>Bacillota</taxon>
        <taxon>Clostridia</taxon>
        <taxon>Eubacteriales</taxon>
        <taxon>Yeguiaceae</taxon>
        <taxon>Yeguia</taxon>
    </lineage>
</organism>
<comment type="caution">
    <text evidence="2">The sequence shown here is derived from an EMBL/GenBank/DDBJ whole genome shotgun (WGS) entry which is preliminary data.</text>
</comment>
<keyword evidence="3" id="KW-1185">Reference proteome</keyword>
<evidence type="ECO:0000256" key="1">
    <source>
        <dbReference type="ARBA" id="ARBA00005437"/>
    </source>
</evidence>
<proteinExistence type="inferred from homology"/>
<dbReference type="AlphaFoldDB" id="A0A926D932"/>
<dbReference type="SUPFAM" id="SSF54518">
    <property type="entry name" value="Tubby C-terminal domain-like"/>
    <property type="match status" value="1"/>
</dbReference>
<reference evidence="2" key="1">
    <citation type="submission" date="2020-08" db="EMBL/GenBank/DDBJ databases">
        <title>Genome public.</title>
        <authorList>
            <person name="Liu C."/>
            <person name="Sun Q."/>
        </authorList>
    </citation>
    <scope>NUCLEOTIDE SEQUENCE</scope>
    <source>
        <strain evidence="2">NSJ-40</strain>
    </source>
</reference>
<dbReference type="RefSeq" id="WP_249318393.1">
    <property type="nucleotide sequence ID" value="NZ_JACRSN010000003.1"/>
</dbReference>
<accession>A0A926D932</accession>
<comment type="similarity">
    <text evidence="1">Belongs to the LOR family.</text>
</comment>
<dbReference type="Gene3D" id="2.40.160.200">
    <property type="entry name" value="LURP1-related"/>
    <property type="match status" value="1"/>
</dbReference>
<dbReference type="InterPro" id="IPR007612">
    <property type="entry name" value="LOR"/>
</dbReference>
<protein>
    <submittedName>
        <fullName evidence="2">LURP-one-related family protein</fullName>
    </submittedName>
</protein>
<dbReference type="EMBL" id="JACRSN010000003">
    <property type="protein sequence ID" value="MBC8533069.1"/>
    <property type="molecule type" value="Genomic_DNA"/>
</dbReference>
<dbReference type="InterPro" id="IPR025659">
    <property type="entry name" value="Tubby-like_C"/>
</dbReference>
<dbReference type="InterPro" id="IPR038595">
    <property type="entry name" value="LOR_sf"/>
</dbReference>
<dbReference type="Pfam" id="PF04525">
    <property type="entry name" value="LOR"/>
    <property type="match status" value="1"/>
</dbReference>
<evidence type="ECO:0000313" key="3">
    <source>
        <dbReference type="Proteomes" id="UP000651482"/>
    </source>
</evidence>
<sequence>MKLYIRQRVFSLTDRYDIYDEFENPYFHVQSEFLTLTPKLHLYDQTGAEVYFIKRKLTFWLASYEIYRQGTYCAGIQQQFRWFRSHLTVESPYGRMEIRGSFWEMQYEIFCGGVFVGAVRKKWLSWGDSYELEIADESDPGFFCALVIAIDNCIHNGQNS</sequence>
<evidence type="ECO:0000313" key="2">
    <source>
        <dbReference type="EMBL" id="MBC8533069.1"/>
    </source>
</evidence>
<dbReference type="Proteomes" id="UP000651482">
    <property type="component" value="Unassembled WGS sequence"/>
</dbReference>
<gene>
    <name evidence="2" type="ORF">IAG03_03425</name>
</gene>
<name>A0A926D932_9FIRM</name>